<sequence length="489" mass="52302">MEDSRAVSPAPAGTDPTHPDGDGALPLVLDVDGTLLRTDLLHETFWAALGRRPFATLRATFANLRRPARLKARLREIAMPEVETLPVNDAVLELAVRALDEGRPVHLASAADQVLVDAVGERFGLEGPHFGSDGNRNLKGSAKAQLLTERFGRGGYVYGGDSQADLPCWEGAARAVAVAPRPALRRRIEALGVPLDLLPRHRAAGALLKEMRPHQWIKNLLLLLPALAAHDVSPATLLPVMVAILAFSLGASSIYIVNDLLDLAADRRHPEKSRRPVAAGALPIPRALAASVVLSLVALALALAVSPAVAGITLIYMTGSLVYSLWLKRWRWVDVLALVGFFLLRVLAGAAAAQVAVSGWLFAFVFAVFLVLACTKRLTELARALRRGQLPGRGYSRQDFNRLRALAYAATLGAAGVFLAHAFSPAAQTQYDAPHVLALVAVLIAIWLGRMVHFASRGEEDYDPVRAVTRDPIGLAIAATGIVIGLLAV</sequence>
<evidence type="ECO:0000256" key="1">
    <source>
        <dbReference type="ARBA" id="ARBA00004141"/>
    </source>
</evidence>
<dbReference type="InterPro" id="IPR036412">
    <property type="entry name" value="HAD-like_sf"/>
</dbReference>
<keyword evidence="8" id="KW-0808">Transferase</keyword>
<dbReference type="Gene3D" id="1.10.357.140">
    <property type="entry name" value="UbiA prenyltransferase"/>
    <property type="match status" value="1"/>
</dbReference>
<keyword evidence="3 7" id="KW-0812">Transmembrane</keyword>
<dbReference type="InterPro" id="IPR039653">
    <property type="entry name" value="Prenyltransferase"/>
</dbReference>
<dbReference type="CDD" id="cd13963">
    <property type="entry name" value="PT_UbiA_2"/>
    <property type="match status" value="1"/>
</dbReference>
<evidence type="ECO:0000256" key="7">
    <source>
        <dbReference type="SAM" id="Phobius"/>
    </source>
</evidence>
<dbReference type="Gene3D" id="3.40.50.1000">
    <property type="entry name" value="HAD superfamily/HAD-like"/>
    <property type="match status" value="1"/>
</dbReference>
<feature type="region of interest" description="Disordered" evidence="6">
    <location>
        <begin position="1"/>
        <end position="23"/>
    </location>
</feature>
<keyword evidence="9" id="KW-1185">Reference proteome</keyword>
<evidence type="ECO:0000256" key="2">
    <source>
        <dbReference type="ARBA" id="ARBA00022475"/>
    </source>
</evidence>
<keyword evidence="5 7" id="KW-0472">Membrane</keyword>
<protein>
    <submittedName>
        <fullName evidence="8">4-hydroxybenzoate polyprenyltransferase</fullName>
    </submittedName>
</protein>
<dbReference type="PANTHER" id="PTHR11048">
    <property type="entry name" value="PRENYLTRANSFERASES"/>
    <property type="match status" value="1"/>
</dbReference>
<dbReference type="RefSeq" id="WP_104006835.1">
    <property type="nucleotide sequence ID" value="NZ_FNVD01000002.1"/>
</dbReference>
<keyword evidence="2" id="KW-1003">Cell membrane</keyword>
<name>A0A1H5TD06_9RHOB</name>
<feature type="transmembrane region" description="Helical" evidence="7">
    <location>
        <begin position="237"/>
        <end position="257"/>
    </location>
</feature>
<gene>
    <name evidence="8" type="ORF">SAMN05421751_102173</name>
</gene>
<dbReference type="SUPFAM" id="SSF56784">
    <property type="entry name" value="HAD-like"/>
    <property type="match status" value="1"/>
</dbReference>
<feature type="transmembrane region" description="Helical" evidence="7">
    <location>
        <begin position="277"/>
        <end position="302"/>
    </location>
</feature>
<dbReference type="Pfam" id="PF01040">
    <property type="entry name" value="UbiA"/>
    <property type="match status" value="1"/>
</dbReference>
<dbReference type="Proteomes" id="UP000236742">
    <property type="component" value="Unassembled WGS sequence"/>
</dbReference>
<dbReference type="InterPro" id="IPR023214">
    <property type="entry name" value="HAD_sf"/>
</dbReference>
<evidence type="ECO:0000256" key="4">
    <source>
        <dbReference type="ARBA" id="ARBA00022989"/>
    </source>
</evidence>
<proteinExistence type="predicted"/>
<dbReference type="GO" id="GO:0009247">
    <property type="term" value="P:glycolipid biosynthetic process"/>
    <property type="evidence" value="ECO:0007669"/>
    <property type="project" value="TreeGrafter"/>
</dbReference>
<evidence type="ECO:0000256" key="6">
    <source>
        <dbReference type="SAM" id="MobiDB-lite"/>
    </source>
</evidence>
<organism evidence="8 9">
    <name type="scientific">Jhaorihella thermophila</name>
    <dbReference type="NCBI Taxonomy" id="488547"/>
    <lineage>
        <taxon>Bacteria</taxon>
        <taxon>Pseudomonadati</taxon>
        <taxon>Pseudomonadota</taxon>
        <taxon>Alphaproteobacteria</taxon>
        <taxon>Rhodobacterales</taxon>
        <taxon>Paracoccaceae</taxon>
        <taxon>Jhaorihella</taxon>
    </lineage>
</organism>
<dbReference type="InterPro" id="IPR044878">
    <property type="entry name" value="UbiA_sf"/>
</dbReference>
<feature type="transmembrane region" description="Helical" evidence="7">
    <location>
        <begin position="467"/>
        <end position="488"/>
    </location>
</feature>
<comment type="subcellular location">
    <subcellularLocation>
        <location evidence="1">Membrane</location>
        <topology evidence="1">Multi-pass membrane protein</topology>
    </subcellularLocation>
</comment>
<dbReference type="NCBIfam" id="NF006088">
    <property type="entry name" value="PRK08238.1"/>
    <property type="match status" value="1"/>
</dbReference>
<dbReference type="OrthoDB" id="9803632at2"/>
<keyword evidence="4 7" id="KW-1133">Transmembrane helix</keyword>
<dbReference type="EMBL" id="FNVD01000002">
    <property type="protein sequence ID" value="SEF59887.1"/>
    <property type="molecule type" value="Genomic_DNA"/>
</dbReference>
<reference evidence="8 9" key="1">
    <citation type="submission" date="2016-10" db="EMBL/GenBank/DDBJ databases">
        <authorList>
            <person name="de Groot N.N."/>
        </authorList>
    </citation>
    <scope>NUCLEOTIDE SEQUENCE [LARGE SCALE GENOMIC DNA]</scope>
    <source>
        <strain evidence="8 9">DSM 23413</strain>
    </source>
</reference>
<feature type="transmembrane region" description="Helical" evidence="7">
    <location>
        <begin position="436"/>
        <end position="455"/>
    </location>
</feature>
<dbReference type="AlphaFoldDB" id="A0A1H5TD06"/>
<feature type="transmembrane region" description="Helical" evidence="7">
    <location>
        <begin position="333"/>
        <end position="353"/>
    </location>
</feature>
<evidence type="ECO:0000256" key="3">
    <source>
        <dbReference type="ARBA" id="ARBA00022692"/>
    </source>
</evidence>
<evidence type="ECO:0000313" key="9">
    <source>
        <dbReference type="Proteomes" id="UP000236742"/>
    </source>
</evidence>
<dbReference type="GO" id="GO:0005886">
    <property type="term" value="C:plasma membrane"/>
    <property type="evidence" value="ECO:0007669"/>
    <property type="project" value="TreeGrafter"/>
</dbReference>
<accession>A0A1H5TD06</accession>
<evidence type="ECO:0000313" key="8">
    <source>
        <dbReference type="EMBL" id="SEF59887.1"/>
    </source>
</evidence>
<evidence type="ECO:0000256" key="5">
    <source>
        <dbReference type="ARBA" id="ARBA00023136"/>
    </source>
</evidence>
<feature type="transmembrane region" description="Helical" evidence="7">
    <location>
        <begin position="405"/>
        <end position="424"/>
    </location>
</feature>
<dbReference type="GO" id="GO:0016765">
    <property type="term" value="F:transferase activity, transferring alkyl or aryl (other than methyl) groups"/>
    <property type="evidence" value="ECO:0007669"/>
    <property type="project" value="InterPro"/>
</dbReference>
<dbReference type="PANTHER" id="PTHR11048:SF5">
    <property type="entry name" value="DECAPRENYL-PHOSPHATE PHOSPHORIBOSYLTRANSFERASE"/>
    <property type="match status" value="1"/>
</dbReference>
<dbReference type="InterPro" id="IPR000537">
    <property type="entry name" value="UbiA_prenyltransferase"/>
</dbReference>
<feature type="transmembrane region" description="Helical" evidence="7">
    <location>
        <begin position="359"/>
        <end position="379"/>
    </location>
</feature>
<feature type="transmembrane region" description="Helical" evidence="7">
    <location>
        <begin position="308"/>
        <end position="326"/>
    </location>
</feature>